<dbReference type="Proteomes" id="UP001059773">
    <property type="component" value="Chromosome"/>
</dbReference>
<name>A0ABY5JTG9_9BACI</name>
<dbReference type="RefSeq" id="WP_256707603.1">
    <property type="nucleotide sequence ID" value="NZ_CP101914.1"/>
</dbReference>
<proteinExistence type="predicted"/>
<protein>
    <submittedName>
        <fullName evidence="1">SEC-C domain-containing protein</fullName>
    </submittedName>
</protein>
<evidence type="ECO:0000313" key="2">
    <source>
        <dbReference type="Proteomes" id="UP001059773"/>
    </source>
</evidence>
<dbReference type="EMBL" id="CP101914">
    <property type="protein sequence ID" value="UUI02366.1"/>
    <property type="molecule type" value="Genomic_DNA"/>
</dbReference>
<gene>
    <name evidence="1" type="ORF">NP439_20360</name>
</gene>
<keyword evidence="2" id="KW-1185">Reference proteome</keyword>
<organism evidence="1 2">
    <name type="scientific">Oceanobacillus jeddahense</name>
    <dbReference type="NCBI Taxonomy" id="1462527"/>
    <lineage>
        <taxon>Bacteria</taxon>
        <taxon>Bacillati</taxon>
        <taxon>Bacillota</taxon>
        <taxon>Bacilli</taxon>
        <taxon>Bacillales</taxon>
        <taxon>Bacillaceae</taxon>
        <taxon>Oceanobacillus</taxon>
    </lineage>
</organism>
<dbReference type="Gene3D" id="3.10.450.50">
    <property type="match status" value="1"/>
</dbReference>
<sequence>MAVKRNDPCPCGSGKKYKKCCMTKDNLINLKEVKEEQFYQQKEILVGKLHDFIFNQLSQSVAFPLESQFKKRTKHIFHESGLGLFHFWLYFFHRYENGLRGIEWFVSEMKNRLKPEEKAMAERWMKLRPQFVQAIDQTDEYVIFEDYFTKQTYRMPNTKEHIPEVLPWMGTIGLLEPMNGVYYFNGIRSMHSPKEYEKQIKYVEMVAKEKQLDYGQVMIDHYPEILIAPYEEEEEQQREEKEVTFYTYTFDLAHPERAEIFLYNDMDLDIKEWTDQHKLLGWVDSMQQYKDSELAEEITIKSLHATLEIEDNQLTLETTSLEIVRQFLHKIGTVSGAFILVDDHEETHRLPKSVEVTQTAVEAGKDAPEYFNYYASMHMQTSIDTPISEYNHQSIRQLMEKEESQLVESYLRNAEFNLNSVVLNKYPNVKISPDFNTERKELGLPLSPFVTGGENRYTSVKTVPKPKKRETVVLEEDIPRYERLGFSPGTVDAFYTDDIIRFYKEKTEGKSKGTERKYRNSLYDIREILERENVQSWEECDSDFWESLLTIDIYKLFGGKMHVSNTQYKELVTTVKAFVKWLSKEGKMRHVNDVLQAVWKCEEKRKEFESTVQLVDAMQRLRNDLRK</sequence>
<dbReference type="Pfam" id="PF02810">
    <property type="entry name" value="SEC-C"/>
    <property type="match status" value="1"/>
</dbReference>
<dbReference type="InterPro" id="IPR004027">
    <property type="entry name" value="SEC_C_motif"/>
</dbReference>
<accession>A0ABY5JTG9</accession>
<dbReference type="SUPFAM" id="SSF103642">
    <property type="entry name" value="Sec-C motif"/>
    <property type="match status" value="1"/>
</dbReference>
<reference evidence="1" key="1">
    <citation type="submission" date="2022-07" db="EMBL/GenBank/DDBJ databases">
        <title>FELIX.</title>
        <authorList>
            <person name="Wan K.H."/>
            <person name="Park S."/>
            <person name="Lawrence Q."/>
            <person name="Eichenberger J.P."/>
            <person name="Booth B.W."/>
            <person name="Piaggio A.J."/>
            <person name="Chandler J.C."/>
            <person name="Franklin A.B."/>
            <person name="Celniker S.E."/>
        </authorList>
    </citation>
    <scope>NUCLEOTIDE SEQUENCE</scope>
    <source>
        <strain evidence="1">QA-1986 374</strain>
    </source>
</reference>
<evidence type="ECO:0000313" key="1">
    <source>
        <dbReference type="EMBL" id="UUI02366.1"/>
    </source>
</evidence>